<evidence type="ECO:0000313" key="6">
    <source>
        <dbReference type="EMBL" id="MRX56826.1"/>
    </source>
</evidence>
<dbReference type="NCBIfam" id="NF001764">
    <property type="entry name" value="PRK00504.1"/>
    <property type="match status" value="1"/>
</dbReference>
<proteinExistence type="inferred from homology"/>
<evidence type="ECO:0000256" key="5">
    <source>
        <dbReference type="HAMAP-Rule" id="MF_00294"/>
    </source>
</evidence>
<dbReference type="InterPro" id="IPR011332">
    <property type="entry name" value="Ribosomal_zn-bd"/>
</dbReference>
<dbReference type="NCBIfam" id="NF001860">
    <property type="entry name" value="PRK00595.1"/>
    <property type="match status" value="1"/>
</dbReference>
<dbReference type="PANTHER" id="PTHR43168">
    <property type="entry name" value="50S RIBOSOMAL PROTEIN L33, CHLOROPLASTIC"/>
    <property type="match status" value="1"/>
</dbReference>
<keyword evidence="2 5" id="KW-0689">Ribosomal protein</keyword>
<keyword evidence="7" id="KW-1185">Reference proteome</keyword>
<dbReference type="GO" id="GO:0005737">
    <property type="term" value="C:cytoplasm"/>
    <property type="evidence" value="ECO:0007669"/>
    <property type="project" value="UniProtKB-ARBA"/>
</dbReference>
<keyword evidence="3 5" id="KW-0687">Ribonucleoprotein</keyword>
<dbReference type="PANTHER" id="PTHR43168:SF5">
    <property type="entry name" value="LARGE RIBOSOMAL SUBUNIT PROTEIN BL33B"/>
    <property type="match status" value="1"/>
</dbReference>
<dbReference type="Pfam" id="PF00471">
    <property type="entry name" value="Ribosomal_L33"/>
    <property type="match status" value="1"/>
</dbReference>
<accession>A0A6I2MIB8</accession>
<dbReference type="AlphaFoldDB" id="A0A6I2MIB8"/>
<comment type="similarity">
    <text evidence="1 5">Belongs to the bacterial ribosomal protein bL33 family.</text>
</comment>
<gene>
    <name evidence="5 6" type="primary">rpmG</name>
    <name evidence="6" type="ORF">GJU41_23060</name>
</gene>
<dbReference type="EMBL" id="WKKF01000017">
    <property type="protein sequence ID" value="MRX56826.1"/>
    <property type="molecule type" value="Genomic_DNA"/>
</dbReference>
<dbReference type="NCBIfam" id="TIGR01023">
    <property type="entry name" value="rpmG_bact"/>
    <property type="match status" value="1"/>
</dbReference>
<organism evidence="6 7">
    <name type="scientific">Metabacillus idriensis</name>
    <dbReference type="NCBI Taxonomy" id="324768"/>
    <lineage>
        <taxon>Bacteria</taxon>
        <taxon>Bacillati</taxon>
        <taxon>Bacillota</taxon>
        <taxon>Bacilli</taxon>
        <taxon>Bacillales</taxon>
        <taxon>Bacillaceae</taxon>
        <taxon>Metabacillus</taxon>
    </lineage>
</organism>
<dbReference type="InterPro" id="IPR038584">
    <property type="entry name" value="Ribosomal_bL33_sf"/>
</dbReference>
<protein>
    <recommendedName>
        <fullName evidence="4 5">Large ribosomal subunit protein bL33</fullName>
    </recommendedName>
</protein>
<dbReference type="GO" id="GO:0006412">
    <property type="term" value="P:translation"/>
    <property type="evidence" value="ECO:0007669"/>
    <property type="project" value="UniProtKB-UniRule"/>
</dbReference>
<evidence type="ECO:0000313" key="7">
    <source>
        <dbReference type="Proteomes" id="UP000441585"/>
    </source>
</evidence>
<comment type="caution">
    <text evidence="6">The sequence shown here is derived from an EMBL/GenBank/DDBJ whole genome shotgun (WGS) entry which is preliminary data.</text>
</comment>
<dbReference type="Proteomes" id="UP000441585">
    <property type="component" value="Unassembled WGS sequence"/>
</dbReference>
<dbReference type="GO" id="GO:0003735">
    <property type="term" value="F:structural constituent of ribosome"/>
    <property type="evidence" value="ECO:0007669"/>
    <property type="project" value="InterPro"/>
</dbReference>
<dbReference type="SUPFAM" id="SSF57829">
    <property type="entry name" value="Zn-binding ribosomal proteins"/>
    <property type="match status" value="1"/>
</dbReference>
<evidence type="ECO:0000256" key="3">
    <source>
        <dbReference type="ARBA" id="ARBA00023274"/>
    </source>
</evidence>
<reference evidence="6 7" key="1">
    <citation type="submission" date="2019-11" db="EMBL/GenBank/DDBJ databases">
        <title>Bacillus idriensis genome.</title>
        <authorList>
            <person name="Konopka E.N."/>
            <person name="Newman J.D."/>
        </authorList>
    </citation>
    <scope>NUCLEOTIDE SEQUENCE [LARGE SCALE GENOMIC DNA]</scope>
    <source>
        <strain evidence="6 7">DSM 19097</strain>
    </source>
</reference>
<evidence type="ECO:0000256" key="4">
    <source>
        <dbReference type="ARBA" id="ARBA00035176"/>
    </source>
</evidence>
<sequence length="49" mass="5706">MRKKVTMACTDCGSRNYTTMKNTSSSEERLEFKKFCKACNAHTDHRETK</sequence>
<dbReference type="GO" id="GO:1990904">
    <property type="term" value="C:ribonucleoprotein complex"/>
    <property type="evidence" value="ECO:0007669"/>
    <property type="project" value="UniProtKB-KW"/>
</dbReference>
<dbReference type="HAMAP" id="MF_00294">
    <property type="entry name" value="Ribosomal_bL33"/>
    <property type="match status" value="1"/>
</dbReference>
<dbReference type="Gene3D" id="2.20.28.120">
    <property type="entry name" value="Ribosomal protein L33"/>
    <property type="match status" value="1"/>
</dbReference>
<dbReference type="RefSeq" id="WP_083328099.1">
    <property type="nucleotide sequence ID" value="NZ_CAJFZT010000001.1"/>
</dbReference>
<evidence type="ECO:0000256" key="2">
    <source>
        <dbReference type="ARBA" id="ARBA00022980"/>
    </source>
</evidence>
<dbReference type="GO" id="GO:0005840">
    <property type="term" value="C:ribosome"/>
    <property type="evidence" value="ECO:0007669"/>
    <property type="project" value="UniProtKB-KW"/>
</dbReference>
<evidence type="ECO:0000256" key="1">
    <source>
        <dbReference type="ARBA" id="ARBA00007596"/>
    </source>
</evidence>
<name>A0A6I2MIB8_9BACI</name>
<dbReference type="InterPro" id="IPR001705">
    <property type="entry name" value="Ribosomal_bL33"/>
</dbReference>